<dbReference type="Proteomes" id="UP000035909">
    <property type="component" value="Unassembled WGS sequence"/>
</dbReference>
<evidence type="ECO:0000259" key="1">
    <source>
        <dbReference type="Pfam" id="PF00345"/>
    </source>
</evidence>
<dbReference type="InterPro" id="IPR016147">
    <property type="entry name" value="Pili_assmbl_chaperone_N"/>
</dbReference>
<dbReference type="EMBL" id="LDOU01000006">
    <property type="protein sequence ID" value="KLV10511.1"/>
    <property type="molecule type" value="Genomic_DNA"/>
</dbReference>
<dbReference type="GO" id="GO:0030288">
    <property type="term" value="C:outer membrane-bounded periplasmic space"/>
    <property type="evidence" value="ECO:0007669"/>
    <property type="project" value="InterPro"/>
</dbReference>
<dbReference type="SUPFAM" id="SSF49354">
    <property type="entry name" value="PapD-like"/>
    <property type="match status" value="1"/>
</dbReference>
<dbReference type="STRING" id="320778.ABT57_08220"/>
<accession>A0A0J1HFV0</accession>
<evidence type="ECO:0000313" key="3">
    <source>
        <dbReference type="Proteomes" id="UP000035909"/>
    </source>
</evidence>
<dbReference type="OrthoDB" id="511700at2"/>
<comment type="caution">
    <text evidence="2">The sequence shown here is derived from an EMBL/GenBank/DDBJ whole genome shotgun (WGS) entry which is preliminary data.</text>
</comment>
<dbReference type="InterPro" id="IPR008962">
    <property type="entry name" value="PapD-like_sf"/>
</dbReference>
<evidence type="ECO:0000313" key="2">
    <source>
        <dbReference type="EMBL" id="KLV10511.1"/>
    </source>
</evidence>
<dbReference type="InterPro" id="IPR013783">
    <property type="entry name" value="Ig-like_fold"/>
</dbReference>
<name>A0A0J1HFV0_9GAMM</name>
<dbReference type="GO" id="GO:0071555">
    <property type="term" value="P:cell wall organization"/>
    <property type="evidence" value="ECO:0007669"/>
    <property type="project" value="InterPro"/>
</dbReference>
<dbReference type="AlphaFoldDB" id="A0A0J1HFV0"/>
<feature type="domain" description="Pili assembly chaperone N-terminal" evidence="1">
    <location>
        <begin position="37"/>
        <end position="149"/>
    </location>
</feature>
<dbReference type="PANTHER" id="PTHR30251:SF4">
    <property type="entry name" value="SLR1668 PROTEIN"/>
    <property type="match status" value="1"/>
</dbReference>
<keyword evidence="3" id="KW-1185">Reference proteome</keyword>
<dbReference type="Pfam" id="PF00345">
    <property type="entry name" value="PapD_N"/>
    <property type="match status" value="1"/>
</dbReference>
<dbReference type="PATRIC" id="fig|320778.3.peg.1783"/>
<reference evidence="2 3" key="1">
    <citation type="submission" date="2015-05" db="EMBL/GenBank/DDBJ databases">
        <title>Photobacterium galathea sp. nov.</title>
        <authorList>
            <person name="Machado H."/>
            <person name="Gram L."/>
        </authorList>
    </citation>
    <scope>NUCLEOTIDE SEQUENCE [LARGE SCALE GENOMIC DNA]</scope>
    <source>
        <strain evidence="2 3">DSM 22954</strain>
    </source>
</reference>
<proteinExistence type="predicted"/>
<protein>
    <recommendedName>
        <fullName evidence="1">Pili assembly chaperone N-terminal domain-containing protein</fullName>
    </recommendedName>
</protein>
<gene>
    <name evidence="2" type="ORF">ABT57_08220</name>
</gene>
<dbReference type="RefSeq" id="WP_047884676.1">
    <property type="nucleotide sequence ID" value="NZ_CP071326.1"/>
</dbReference>
<dbReference type="InterPro" id="IPR050643">
    <property type="entry name" value="Periplasmic_pilus_chap"/>
</dbReference>
<organism evidence="2 3">
    <name type="scientific">Photobacterium ganghwense</name>
    <dbReference type="NCBI Taxonomy" id="320778"/>
    <lineage>
        <taxon>Bacteria</taxon>
        <taxon>Pseudomonadati</taxon>
        <taxon>Pseudomonadota</taxon>
        <taxon>Gammaproteobacteria</taxon>
        <taxon>Vibrionales</taxon>
        <taxon>Vibrionaceae</taxon>
        <taxon>Photobacterium</taxon>
    </lineage>
</organism>
<dbReference type="PANTHER" id="PTHR30251">
    <property type="entry name" value="PILUS ASSEMBLY CHAPERONE"/>
    <property type="match status" value="1"/>
</dbReference>
<sequence length="252" mass="28221">MRTIVTRMLLSTVLSFVLIAPCVAANSLLLWPIYPTITADKKATSVWIENKGRDDAYLQVRIFRWEQHNGQDTYTVQNQVIATPPFVQIPGGQKQLVRVLVQANIPAGQESAYRIIIDELPPAQPPMQVEETMAMAVKIRMRYSLPLFIYGNGLAAKPTMNADEDHWKDLQAQFVTENKKVFIRITNRGLRTVRLVDVQLETPGLQTKPLMPGLAGYIMPGQFKQWPVSRPISAKPSISASIEGKRSAIALL</sequence>
<dbReference type="Gene3D" id="2.60.40.10">
    <property type="entry name" value="Immunoglobulins"/>
    <property type="match status" value="1"/>
</dbReference>